<organism evidence="1 2">
    <name type="scientific">Schaalia dentiphila ATCC 17982</name>
    <dbReference type="NCBI Taxonomy" id="411466"/>
    <lineage>
        <taxon>Bacteria</taxon>
        <taxon>Bacillati</taxon>
        <taxon>Actinomycetota</taxon>
        <taxon>Actinomycetes</taxon>
        <taxon>Actinomycetales</taxon>
        <taxon>Actinomycetaceae</taxon>
        <taxon>Schaalia</taxon>
        <taxon>Schaalia dentiphila</taxon>
    </lineage>
</organism>
<protein>
    <submittedName>
        <fullName evidence="1">Uncharacterized protein</fullName>
    </submittedName>
</protein>
<evidence type="ECO:0000313" key="1">
    <source>
        <dbReference type="EMBL" id="EDN81293.1"/>
    </source>
</evidence>
<accession>A7BDL9</accession>
<evidence type="ECO:0000313" key="2">
    <source>
        <dbReference type="Proteomes" id="UP000003553"/>
    </source>
</evidence>
<name>A7BDL9_9ACTO</name>
<dbReference type="HOGENOM" id="CLU_2821445_0_0_11"/>
<dbReference type="AlphaFoldDB" id="A7BDL9"/>
<proteinExistence type="predicted"/>
<reference evidence="1" key="2">
    <citation type="submission" date="2015-05" db="EMBL/GenBank/DDBJ databases">
        <title>Draft genome sequence of Actinomyces odontolyticus (ATCC 17982).</title>
        <authorList>
            <person name="Sudarsanam P."/>
            <person name="Ley R."/>
            <person name="Guruge J."/>
            <person name="Turnbaugh P.J."/>
            <person name="Mahowald M."/>
            <person name="Liep D."/>
            <person name="Gordon J."/>
        </authorList>
    </citation>
    <scope>NUCLEOTIDE SEQUENCE</scope>
    <source>
        <strain evidence="1">ATCC 17982</strain>
    </source>
</reference>
<comment type="caution">
    <text evidence="1">The sequence shown here is derived from an EMBL/GenBank/DDBJ whole genome shotgun (WGS) entry which is preliminary data.</text>
</comment>
<sequence length="66" mass="7592">MEDSWEHTCQMRIGTVVVSLRGRIRSREAVVLLQCRLNVLPGIVGQMRITVFRRRSQVLLLLASSR</sequence>
<dbReference type="EMBL" id="AAYI02000004">
    <property type="protein sequence ID" value="EDN81293.1"/>
    <property type="molecule type" value="Genomic_DNA"/>
</dbReference>
<keyword evidence="2" id="KW-1185">Reference proteome</keyword>
<reference evidence="1" key="1">
    <citation type="submission" date="2007-04" db="EMBL/GenBank/DDBJ databases">
        <authorList>
            <person name="Fulton L."/>
            <person name="Clifton S."/>
            <person name="Fulton B."/>
            <person name="Xu J."/>
            <person name="Minx P."/>
            <person name="Pepin K.H."/>
            <person name="Johnson M."/>
            <person name="Thiruvilangam P."/>
            <person name="Bhonagiri V."/>
            <person name="Nash W.E."/>
            <person name="Mardis E.R."/>
            <person name="Wilson R.K."/>
        </authorList>
    </citation>
    <scope>NUCLEOTIDE SEQUENCE [LARGE SCALE GENOMIC DNA]</scope>
    <source>
        <strain evidence="1">ATCC 17982</strain>
    </source>
</reference>
<dbReference type="Proteomes" id="UP000003553">
    <property type="component" value="Unassembled WGS sequence"/>
</dbReference>
<gene>
    <name evidence="1" type="ORF">ACTODO_01763</name>
</gene>